<dbReference type="Proteomes" id="UP000034246">
    <property type="component" value="Unassembled WGS sequence"/>
</dbReference>
<feature type="transmembrane region" description="Helical" evidence="1">
    <location>
        <begin position="33"/>
        <end position="50"/>
    </location>
</feature>
<feature type="transmembrane region" description="Helical" evidence="1">
    <location>
        <begin position="9"/>
        <end position="27"/>
    </location>
</feature>
<proteinExistence type="predicted"/>
<organism evidence="2 3">
    <name type="scientific">Candidatus Woesebacteria bacterium GW2011_GWA1_39_21</name>
    <dbReference type="NCBI Taxonomy" id="1618550"/>
    <lineage>
        <taxon>Bacteria</taxon>
        <taxon>Candidatus Woeseibacteriota</taxon>
    </lineage>
</organism>
<feature type="transmembrane region" description="Helical" evidence="1">
    <location>
        <begin position="79"/>
        <end position="96"/>
    </location>
</feature>
<feature type="transmembrane region" description="Helical" evidence="1">
    <location>
        <begin position="241"/>
        <end position="262"/>
    </location>
</feature>
<reference evidence="2 3" key="1">
    <citation type="journal article" date="2015" name="Nature">
        <title>rRNA introns, odd ribosomes, and small enigmatic genomes across a large radiation of phyla.</title>
        <authorList>
            <person name="Brown C.T."/>
            <person name="Hug L.A."/>
            <person name="Thomas B.C."/>
            <person name="Sharon I."/>
            <person name="Castelle C.J."/>
            <person name="Singh A."/>
            <person name="Wilkins M.J."/>
            <person name="Williams K.H."/>
            <person name="Banfield J.F."/>
        </authorList>
    </citation>
    <scope>NUCLEOTIDE SEQUENCE [LARGE SCALE GENOMIC DNA]</scope>
</reference>
<feature type="transmembrane region" description="Helical" evidence="1">
    <location>
        <begin position="57"/>
        <end position="73"/>
    </location>
</feature>
<feature type="transmembrane region" description="Helical" evidence="1">
    <location>
        <begin position="196"/>
        <end position="220"/>
    </location>
</feature>
<accession>A0A0G0RAW6</accession>
<dbReference type="InterPro" id="IPR025291">
    <property type="entry name" value="DUF4153"/>
</dbReference>
<evidence type="ECO:0000313" key="3">
    <source>
        <dbReference type="Proteomes" id="UP000034246"/>
    </source>
</evidence>
<dbReference type="AlphaFoldDB" id="A0A0G0RAW6"/>
<keyword evidence="1" id="KW-0812">Transmembrane</keyword>
<feature type="transmembrane region" description="Helical" evidence="1">
    <location>
        <begin position="312"/>
        <end position="337"/>
    </location>
</feature>
<feature type="transmembrane region" description="Helical" evidence="1">
    <location>
        <begin position="282"/>
        <end position="300"/>
    </location>
</feature>
<feature type="transmembrane region" description="Helical" evidence="1">
    <location>
        <begin position="343"/>
        <end position="364"/>
    </location>
</feature>
<name>A0A0G0RAW6_9BACT</name>
<feature type="transmembrane region" description="Helical" evidence="1">
    <location>
        <begin position="376"/>
        <end position="397"/>
    </location>
</feature>
<keyword evidence="1" id="KW-0472">Membrane</keyword>
<sequence length="504" mass="58504">MQFDRRSKIFLLIAILSFLISYLIVTIGHFPHLGFAVSFSLFIILAYKLIKDKEKGTRLYFTFTLVFSALIFVRSEPLITFFNLIAVFVFTILTLLPKASGELYFSDFLYGSGKFLLKSFFAKESQYSLSLHEQKNELSLVKVGEWVFGVFISLILAAIVLPLLSSANPFFKNLVDSAMRAVNLENWLKYFGYQNVLLWLLRLLFFVIFIFLLPKLLTLINSKDNYKVPYLAFQNKLPLSIPKFFIALVVFVFFFTQIQFYFAGDATLSGMGMSHSQRTREVFTQLSLVAGIILLLVYNAGGTDRFNRISNWLLGVQGVFLTLMAYNSVFSYISAWGLTYKRLYGLAFATWVVGIFVLFFINYKKGTSLSWFVKKSILYSGILLILVNILNFDYLIYHFGKSKTGQGVDYRYLSTLSPDSLSYQEQFDRLEKIYIADNYQTVLKNGETPLVIFNRIQRLQTKYSQFNFRSFNLLDYLQYLKIKSLDTNPLNLYYKNKLYPQYNR</sequence>
<comment type="caution">
    <text evidence="2">The sequence shown here is derived from an EMBL/GenBank/DDBJ whole genome shotgun (WGS) entry which is preliminary data.</text>
</comment>
<dbReference type="STRING" id="1618550.UT39_C0014G0031"/>
<feature type="transmembrane region" description="Helical" evidence="1">
    <location>
        <begin position="143"/>
        <end position="164"/>
    </location>
</feature>
<dbReference type="EMBL" id="LBWP01000014">
    <property type="protein sequence ID" value="KKR10842.1"/>
    <property type="molecule type" value="Genomic_DNA"/>
</dbReference>
<evidence type="ECO:0000256" key="1">
    <source>
        <dbReference type="SAM" id="Phobius"/>
    </source>
</evidence>
<dbReference type="Pfam" id="PF13687">
    <property type="entry name" value="DUF4153"/>
    <property type="match status" value="1"/>
</dbReference>
<keyword evidence="1" id="KW-1133">Transmembrane helix</keyword>
<evidence type="ECO:0000313" key="2">
    <source>
        <dbReference type="EMBL" id="KKR10842.1"/>
    </source>
</evidence>
<gene>
    <name evidence="2" type="ORF">UT39_C0014G0031</name>
</gene>
<protein>
    <submittedName>
        <fullName evidence="2">Uncharacterized protein</fullName>
    </submittedName>
</protein>